<dbReference type="Pfam" id="PF01243">
    <property type="entry name" value="PNPOx_N"/>
    <property type="match status" value="1"/>
</dbReference>
<dbReference type="InterPro" id="IPR011576">
    <property type="entry name" value="Pyridox_Oxase_N"/>
</dbReference>
<dbReference type="PANTHER" id="PTHR35176:SF4">
    <property type="entry name" value="PYRIDOXAMINE 5'-PHOSPHATE OXIDASE-RELATED FMN-BINDING"/>
    <property type="match status" value="1"/>
</dbReference>
<evidence type="ECO:0000313" key="4">
    <source>
        <dbReference type="Proteomes" id="UP000193285"/>
    </source>
</evidence>
<dbReference type="Gene3D" id="2.30.110.10">
    <property type="entry name" value="Electron Transport, Fmn-binding Protein, Chain A"/>
    <property type="match status" value="1"/>
</dbReference>
<gene>
    <name evidence="3" type="ORF">AWB90_09160</name>
</gene>
<dbReference type="InterPro" id="IPR012349">
    <property type="entry name" value="Split_barrel_FMN-bd"/>
</dbReference>
<dbReference type="PANTHER" id="PTHR35176">
    <property type="entry name" value="HEME OXYGENASE HI_0854-RELATED"/>
    <property type="match status" value="1"/>
</dbReference>
<proteinExistence type="predicted"/>
<dbReference type="Proteomes" id="UP000193285">
    <property type="component" value="Unassembled WGS sequence"/>
</dbReference>
<reference evidence="3 4" key="1">
    <citation type="journal article" date="2015" name="Emerg. Microbes Infect.">
        <title>Characterization of 17 strains belonging to the Mycobacterium simiae complex and description of Mycobacterium paraense sp. nov.</title>
        <authorList>
            <person name="Fusco da Costa A.R."/>
            <person name="Fedrizzi T."/>
            <person name="Lopes M.L."/>
            <person name="Pecorari M."/>
            <person name="Oliveira da Costa W.L."/>
            <person name="Giacobazzi E."/>
            <person name="da Costa Bahia J.R."/>
            <person name="De Sanctis V."/>
            <person name="Batista Lima K.V."/>
            <person name="Bertorelli R."/>
            <person name="Grottola A."/>
            <person name="Fabio A."/>
            <person name="Mariottini A."/>
            <person name="Ferretti P."/>
            <person name="Di Leva F."/>
            <person name="Fregni Serpini G."/>
            <person name="Tagliazucchi S."/>
            <person name="Rumpianesi F."/>
            <person name="Jousson O."/>
            <person name="Segata N."/>
            <person name="Tortoli E."/>
        </authorList>
    </citation>
    <scope>NUCLEOTIDE SEQUENCE [LARGE SCALE GENOMIC DNA]</scope>
    <source>
        <strain evidence="3 4">IEC33</strain>
    </source>
</reference>
<organism evidence="3 4">
    <name type="scientific">Mycobacterium paraense</name>
    <dbReference type="NCBI Taxonomy" id="767916"/>
    <lineage>
        <taxon>Bacteria</taxon>
        <taxon>Bacillati</taxon>
        <taxon>Actinomycetota</taxon>
        <taxon>Actinomycetes</taxon>
        <taxon>Mycobacteriales</taxon>
        <taxon>Mycobacteriaceae</taxon>
        <taxon>Mycobacterium</taxon>
        <taxon>Mycobacterium simiae complex</taxon>
    </lineage>
</organism>
<sequence length="176" mass="18747">MTITHRNLDGYGAPPIDWDRVKAVLDGELTQAPGSGGPQRHTVWLTTINPDGSPHVTAVGTTQDNGSWYFTSGPATRKSRNLGRDPRCAFSVATEPFDLVIEGVARRVTSADELASVADSFVRGGWPCEVAGDALTAEYSAQSAGPAPWHVYRMEPSTVVALGTCEPFGATKFQLA</sequence>
<dbReference type="SUPFAM" id="SSF50475">
    <property type="entry name" value="FMN-binding split barrel"/>
    <property type="match status" value="1"/>
</dbReference>
<evidence type="ECO:0000256" key="1">
    <source>
        <dbReference type="ARBA" id="ARBA00023002"/>
    </source>
</evidence>
<dbReference type="OrthoDB" id="157302at2"/>
<dbReference type="RefSeq" id="WP_085244611.1">
    <property type="nucleotide sequence ID" value="NZ_LQPN01000033.1"/>
</dbReference>
<dbReference type="AlphaFoldDB" id="A0A1X2AFJ1"/>
<dbReference type="GO" id="GO:0005829">
    <property type="term" value="C:cytosol"/>
    <property type="evidence" value="ECO:0007669"/>
    <property type="project" value="TreeGrafter"/>
</dbReference>
<accession>A0A1X2AFJ1</accession>
<evidence type="ECO:0000259" key="2">
    <source>
        <dbReference type="Pfam" id="PF01243"/>
    </source>
</evidence>
<dbReference type="GO" id="GO:0016627">
    <property type="term" value="F:oxidoreductase activity, acting on the CH-CH group of donors"/>
    <property type="evidence" value="ECO:0007669"/>
    <property type="project" value="TreeGrafter"/>
</dbReference>
<dbReference type="EMBL" id="LQPN01000033">
    <property type="protein sequence ID" value="ORW50141.1"/>
    <property type="molecule type" value="Genomic_DNA"/>
</dbReference>
<comment type="caution">
    <text evidence="3">The sequence shown here is derived from an EMBL/GenBank/DDBJ whole genome shotgun (WGS) entry which is preliminary data.</text>
</comment>
<feature type="domain" description="Pyridoxamine 5'-phosphate oxidase N-terminal" evidence="2">
    <location>
        <begin position="39"/>
        <end position="157"/>
    </location>
</feature>
<keyword evidence="1" id="KW-0560">Oxidoreductase</keyword>
<evidence type="ECO:0000313" key="3">
    <source>
        <dbReference type="EMBL" id="ORW50141.1"/>
    </source>
</evidence>
<dbReference type="InterPro" id="IPR052019">
    <property type="entry name" value="F420H2_bilvrd_red/Heme_oxyg"/>
</dbReference>
<dbReference type="STRING" id="767916.AWB91_05480"/>
<name>A0A1X2AFJ1_9MYCO</name>
<dbReference type="GO" id="GO:0070967">
    <property type="term" value="F:coenzyme F420 binding"/>
    <property type="evidence" value="ECO:0007669"/>
    <property type="project" value="TreeGrafter"/>
</dbReference>
<protein>
    <submittedName>
        <fullName evidence="3">Pyridoxamine 5'-phosphate oxidase</fullName>
    </submittedName>
</protein>